<accession>A0A9W4J065</accession>
<gene>
    <name evidence="1" type="ORF">PSALAMII_LOCUS4188</name>
</gene>
<reference evidence="1" key="1">
    <citation type="submission" date="2021-07" db="EMBL/GenBank/DDBJ databases">
        <authorList>
            <person name="Branca A.L. A."/>
        </authorList>
    </citation>
    <scope>NUCLEOTIDE SEQUENCE</scope>
</reference>
<evidence type="ECO:0000313" key="2">
    <source>
        <dbReference type="Proteomes" id="UP001152649"/>
    </source>
</evidence>
<evidence type="ECO:0000313" key="1">
    <source>
        <dbReference type="EMBL" id="CAG8365439.1"/>
    </source>
</evidence>
<dbReference type="EMBL" id="CAJVPG010000163">
    <property type="protein sequence ID" value="CAG8365439.1"/>
    <property type="molecule type" value="Genomic_DNA"/>
</dbReference>
<name>A0A9W4J065_9EURO</name>
<sequence length="145" mass="15863">MSFEFTSNNQYVQVGVNHGNIYTRIDPISFTHSQDTPTPNLGGKIDSATKVALLQGLVKAQRCLDVFQHAVSQNTQTAGAAERLSSLLVDIRELDSGQWGSLRSEVITTVFSLLYCCIMECYELRSTTLAISSLSNQLDACNLAV</sequence>
<comment type="caution">
    <text evidence="1">The sequence shown here is derived from an EMBL/GenBank/DDBJ whole genome shotgun (WGS) entry which is preliminary data.</text>
</comment>
<dbReference type="AlphaFoldDB" id="A0A9W4J065"/>
<dbReference type="Proteomes" id="UP001152649">
    <property type="component" value="Unassembled WGS sequence"/>
</dbReference>
<organism evidence="1 2">
    <name type="scientific">Penicillium salamii</name>
    <dbReference type="NCBI Taxonomy" id="1612424"/>
    <lineage>
        <taxon>Eukaryota</taxon>
        <taxon>Fungi</taxon>
        <taxon>Dikarya</taxon>
        <taxon>Ascomycota</taxon>
        <taxon>Pezizomycotina</taxon>
        <taxon>Eurotiomycetes</taxon>
        <taxon>Eurotiomycetidae</taxon>
        <taxon>Eurotiales</taxon>
        <taxon>Aspergillaceae</taxon>
        <taxon>Penicillium</taxon>
    </lineage>
</organism>
<proteinExistence type="predicted"/>
<dbReference type="OrthoDB" id="4355023at2759"/>
<keyword evidence="2" id="KW-1185">Reference proteome</keyword>
<protein>
    <submittedName>
        <fullName evidence="1">Uncharacterized protein</fullName>
    </submittedName>
</protein>